<keyword evidence="2" id="KW-0813">Transport</keyword>
<keyword evidence="3" id="KW-1003">Cell membrane</keyword>
<comment type="caution">
    <text evidence="8">The sequence shown here is derived from an EMBL/GenBank/DDBJ whole genome shotgun (WGS) entry which is preliminary data.</text>
</comment>
<dbReference type="EMBL" id="MAAO01000004">
    <property type="protein sequence ID" value="OUR98963.1"/>
    <property type="molecule type" value="Genomic_DNA"/>
</dbReference>
<evidence type="ECO:0000256" key="2">
    <source>
        <dbReference type="ARBA" id="ARBA00022448"/>
    </source>
</evidence>
<feature type="transmembrane region" description="Helical" evidence="7">
    <location>
        <begin position="133"/>
        <end position="154"/>
    </location>
</feature>
<reference evidence="9" key="1">
    <citation type="journal article" date="2017" name="Proc. Natl. Acad. Sci. U.S.A.">
        <title>Simulation of Deepwater Horizon oil plume reveals substrate specialization within a complex community of hydrocarbon-degraders.</title>
        <authorList>
            <person name="Hu P."/>
            <person name="Dubinsky E.A."/>
            <person name="Probst A.J."/>
            <person name="Wang J."/>
            <person name="Sieber C.M.K."/>
            <person name="Tom L.M."/>
            <person name="Gardinali P."/>
            <person name="Banfield J.F."/>
            <person name="Atlas R.M."/>
            <person name="Andersen G.L."/>
        </authorList>
    </citation>
    <scope>NUCLEOTIDE SEQUENCE [LARGE SCALE GENOMIC DNA]</scope>
</reference>
<dbReference type="InterPro" id="IPR052031">
    <property type="entry name" value="Membrane_Transporter-Flippase"/>
</dbReference>
<name>A0A1Y5FGZ8_9BACT</name>
<feature type="transmembrane region" description="Helical" evidence="7">
    <location>
        <begin position="191"/>
        <end position="215"/>
    </location>
</feature>
<sequence>MKARLTQGDVPRQLIDLAGPMIFGVFSIIIFNLVDTYFIGKLGVKELAAAAYTFPIPMIVGAVAFGVGIAATSFVSMSLGSGKTDEVACYATDSLSLVLFLGIILTIIGELTIEPLFLFMGATPDLIPLISDYMSIWYLSIPFIMIPMTGNSVIRAMGNTKFPAMVMVVAAVVNFIFDPLLIFGIGPFPEMGLQGAAVATAISRFCTLIAGMYFLHYKYGILINPFRGFSIVLNHWRKIGQVAFPAFLNNLVNPISMFIITKLVAKHGDVVVAGFGVGTRVESLFAIVLIGIAASLSPFVGQNYGAKKYDRIRTALNFANKYSVIWILFCAFFISIFAENVAAIFNDDPVIIEVAKSYLQIMIFSIVGLAIMQNVISTHNAIGKSKTSLIISVSRIFVLYIPLALILGETFSYQGIYWAGFIANMLSGLVSYYYLKRLYRSFEVSGQLVTETVEAEVGESLT</sequence>
<feature type="transmembrane region" description="Helical" evidence="7">
    <location>
        <begin position="322"/>
        <end position="345"/>
    </location>
</feature>
<organism evidence="8 9">
    <name type="scientific">Halobacteriovorax marinus</name>
    <dbReference type="NCBI Taxonomy" id="97084"/>
    <lineage>
        <taxon>Bacteria</taxon>
        <taxon>Pseudomonadati</taxon>
        <taxon>Bdellovibrionota</taxon>
        <taxon>Bacteriovoracia</taxon>
        <taxon>Bacteriovoracales</taxon>
        <taxon>Halobacteriovoraceae</taxon>
        <taxon>Halobacteriovorax</taxon>
    </lineage>
</organism>
<dbReference type="Pfam" id="PF01554">
    <property type="entry name" value="MatE"/>
    <property type="match status" value="2"/>
</dbReference>
<dbReference type="PANTHER" id="PTHR43549">
    <property type="entry name" value="MULTIDRUG RESISTANCE PROTEIN YPNP-RELATED"/>
    <property type="match status" value="1"/>
</dbReference>
<dbReference type="NCBIfam" id="TIGR00797">
    <property type="entry name" value="matE"/>
    <property type="match status" value="1"/>
</dbReference>
<proteinExistence type="predicted"/>
<dbReference type="Proteomes" id="UP000196531">
    <property type="component" value="Unassembled WGS sequence"/>
</dbReference>
<feature type="transmembrane region" description="Helical" evidence="7">
    <location>
        <begin position="52"/>
        <end position="75"/>
    </location>
</feature>
<dbReference type="PIRSF" id="PIRSF006603">
    <property type="entry name" value="DinF"/>
    <property type="match status" value="1"/>
</dbReference>
<evidence type="ECO:0000256" key="1">
    <source>
        <dbReference type="ARBA" id="ARBA00004651"/>
    </source>
</evidence>
<evidence type="ECO:0000256" key="3">
    <source>
        <dbReference type="ARBA" id="ARBA00022475"/>
    </source>
</evidence>
<accession>A0A1Y5FGZ8</accession>
<feature type="transmembrane region" description="Helical" evidence="7">
    <location>
        <begin position="87"/>
        <end position="113"/>
    </location>
</feature>
<feature type="transmembrane region" description="Helical" evidence="7">
    <location>
        <begin position="166"/>
        <end position="185"/>
    </location>
</feature>
<evidence type="ECO:0000256" key="5">
    <source>
        <dbReference type="ARBA" id="ARBA00022989"/>
    </source>
</evidence>
<keyword evidence="6 7" id="KW-0472">Membrane</keyword>
<dbReference type="InterPro" id="IPR002528">
    <property type="entry name" value="MATE_fam"/>
</dbReference>
<dbReference type="InterPro" id="IPR048279">
    <property type="entry name" value="MdtK-like"/>
</dbReference>
<evidence type="ECO:0000256" key="4">
    <source>
        <dbReference type="ARBA" id="ARBA00022692"/>
    </source>
</evidence>
<gene>
    <name evidence="8" type="ORF">A9Q84_03340</name>
</gene>
<comment type="subcellular location">
    <subcellularLocation>
        <location evidence="1">Cell membrane</location>
        <topology evidence="1">Multi-pass membrane protein</topology>
    </subcellularLocation>
</comment>
<feature type="transmembrane region" description="Helical" evidence="7">
    <location>
        <begin position="284"/>
        <end position="301"/>
    </location>
</feature>
<feature type="transmembrane region" description="Helical" evidence="7">
    <location>
        <begin position="21"/>
        <end position="40"/>
    </location>
</feature>
<evidence type="ECO:0008006" key="10">
    <source>
        <dbReference type="Google" id="ProtNLM"/>
    </source>
</evidence>
<keyword evidence="4 7" id="KW-0812">Transmembrane</keyword>
<evidence type="ECO:0000256" key="6">
    <source>
        <dbReference type="ARBA" id="ARBA00023136"/>
    </source>
</evidence>
<evidence type="ECO:0000313" key="9">
    <source>
        <dbReference type="Proteomes" id="UP000196531"/>
    </source>
</evidence>
<dbReference type="GO" id="GO:0042910">
    <property type="term" value="F:xenobiotic transmembrane transporter activity"/>
    <property type="evidence" value="ECO:0007669"/>
    <property type="project" value="InterPro"/>
</dbReference>
<feature type="transmembrane region" description="Helical" evidence="7">
    <location>
        <begin position="357"/>
        <end position="376"/>
    </location>
</feature>
<dbReference type="PANTHER" id="PTHR43549:SF3">
    <property type="entry name" value="MULTIDRUG RESISTANCE PROTEIN YPNP-RELATED"/>
    <property type="match status" value="1"/>
</dbReference>
<evidence type="ECO:0000313" key="8">
    <source>
        <dbReference type="EMBL" id="OUR98963.1"/>
    </source>
</evidence>
<keyword evidence="5 7" id="KW-1133">Transmembrane helix</keyword>
<protein>
    <recommendedName>
        <fullName evidence="10">MATE family efflux transporter</fullName>
    </recommendedName>
</protein>
<feature type="transmembrane region" description="Helical" evidence="7">
    <location>
        <begin position="242"/>
        <end position="264"/>
    </location>
</feature>
<evidence type="ECO:0000256" key="7">
    <source>
        <dbReference type="SAM" id="Phobius"/>
    </source>
</evidence>
<dbReference type="GO" id="GO:0015297">
    <property type="term" value="F:antiporter activity"/>
    <property type="evidence" value="ECO:0007669"/>
    <property type="project" value="InterPro"/>
</dbReference>
<dbReference type="GO" id="GO:0005886">
    <property type="term" value="C:plasma membrane"/>
    <property type="evidence" value="ECO:0007669"/>
    <property type="project" value="UniProtKB-SubCell"/>
</dbReference>
<feature type="transmembrane region" description="Helical" evidence="7">
    <location>
        <begin position="388"/>
        <end position="408"/>
    </location>
</feature>
<feature type="transmembrane region" description="Helical" evidence="7">
    <location>
        <begin position="414"/>
        <end position="435"/>
    </location>
</feature>
<dbReference type="AlphaFoldDB" id="A0A1Y5FGZ8"/>